<feature type="chain" id="PRO_5043596377" description="Lipase" evidence="1">
    <location>
        <begin position="19"/>
        <end position="109"/>
    </location>
</feature>
<name>A0AAV5V9Q1_9BILA</name>
<keyword evidence="1" id="KW-0732">Signal</keyword>
<evidence type="ECO:0000256" key="1">
    <source>
        <dbReference type="SAM" id="SignalP"/>
    </source>
</evidence>
<dbReference type="AlphaFoldDB" id="A0AAV5V9Q1"/>
<evidence type="ECO:0008006" key="4">
    <source>
        <dbReference type="Google" id="ProtNLM"/>
    </source>
</evidence>
<dbReference type="InterPro" id="IPR002918">
    <property type="entry name" value="Lipase_EstA/Esterase_EstB"/>
</dbReference>
<feature type="non-terminal residue" evidence="2">
    <location>
        <position position="1"/>
    </location>
</feature>
<comment type="caution">
    <text evidence="2">The sequence shown here is derived from an EMBL/GenBank/DDBJ whole genome shotgun (WGS) entry which is preliminary data.</text>
</comment>
<dbReference type="Proteomes" id="UP001432322">
    <property type="component" value="Unassembled WGS sequence"/>
</dbReference>
<evidence type="ECO:0000313" key="2">
    <source>
        <dbReference type="EMBL" id="GMT14938.1"/>
    </source>
</evidence>
<accession>A0AAV5V9Q1</accession>
<reference evidence="2" key="1">
    <citation type="submission" date="2023-10" db="EMBL/GenBank/DDBJ databases">
        <title>Genome assembly of Pristionchus species.</title>
        <authorList>
            <person name="Yoshida K."/>
            <person name="Sommer R.J."/>
        </authorList>
    </citation>
    <scope>NUCLEOTIDE SEQUENCE</scope>
    <source>
        <strain evidence="2">RS5133</strain>
    </source>
</reference>
<feature type="signal peptide" evidence="1">
    <location>
        <begin position="1"/>
        <end position="18"/>
    </location>
</feature>
<gene>
    <name evidence="2" type="ORF">PFISCL1PPCAC_6235</name>
</gene>
<organism evidence="2 3">
    <name type="scientific">Pristionchus fissidentatus</name>
    <dbReference type="NCBI Taxonomy" id="1538716"/>
    <lineage>
        <taxon>Eukaryota</taxon>
        <taxon>Metazoa</taxon>
        <taxon>Ecdysozoa</taxon>
        <taxon>Nematoda</taxon>
        <taxon>Chromadorea</taxon>
        <taxon>Rhabditida</taxon>
        <taxon>Rhabditina</taxon>
        <taxon>Diplogasteromorpha</taxon>
        <taxon>Diplogasteroidea</taxon>
        <taxon>Neodiplogasteridae</taxon>
        <taxon>Pristionchus</taxon>
    </lineage>
</organism>
<dbReference type="PANTHER" id="PTHR32015">
    <property type="entry name" value="FASTING INDUCED LIPASE"/>
    <property type="match status" value="1"/>
</dbReference>
<proteinExistence type="predicted"/>
<protein>
    <recommendedName>
        <fullName evidence="4">Lipase</fullName>
    </recommendedName>
</protein>
<keyword evidence="3" id="KW-1185">Reference proteome</keyword>
<dbReference type="PANTHER" id="PTHR32015:SF12">
    <property type="entry name" value="LIPASE RELATED"/>
    <property type="match status" value="1"/>
</dbReference>
<dbReference type="EMBL" id="BTSY01000002">
    <property type="protein sequence ID" value="GMT14938.1"/>
    <property type="molecule type" value="Genomic_DNA"/>
</dbReference>
<dbReference type="GO" id="GO:0016042">
    <property type="term" value="P:lipid catabolic process"/>
    <property type="evidence" value="ECO:0007669"/>
    <property type="project" value="InterPro"/>
</dbReference>
<sequence>TMPLLFCLLFSLLSPSRSSFHPAFESFLVNNYGTSIASSLSRRDLGEKGSYGGMDSQGLTRSRQQSVVLVHGITNSAGTFSHVRDIWRVTDMRKVPSTVQLKEMRGKRM</sequence>
<dbReference type="GO" id="GO:0016298">
    <property type="term" value="F:lipase activity"/>
    <property type="evidence" value="ECO:0007669"/>
    <property type="project" value="TreeGrafter"/>
</dbReference>
<evidence type="ECO:0000313" key="3">
    <source>
        <dbReference type="Proteomes" id="UP001432322"/>
    </source>
</evidence>